<accession>B8MRN4</accession>
<gene>
    <name evidence="2" type="ORF">TSTA_056880</name>
</gene>
<dbReference type="PhylomeDB" id="B8MRN4"/>
<dbReference type="EMBL" id="EQ962659">
    <property type="protein sequence ID" value="EED13191.1"/>
    <property type="molecule type" value="Genomic_DNA"/>
</dbReference>
<dbReference type="InParanoid" id="B8MRN4"/>
<feature type="domain" description="Heterokaryon incompatibility" evidence="1">
    <location>
        <begin position="182"/>
        <end position="328"/>
    </location>
</feature>
<evidence type="ECO:0000313" key="2">
    <source>
        <dbReference type="EMBL" id="EED13191.1"/>
    </source>
</evidence>
<dbReference type="OrthoDB" id="5362512at2759"/>
<dbReference type="InterPro" id="IPR010730">
    <property type="entry name" value="HET"/>
</dbReference>
<dbReference type="PANTHER" id="PTHR33112:SF16">
    <property type="entry name" value="HETEROKARYON INCOMPATIBILITY DOMAIN-CONTAINING PROTEIN"/>
    <property type="match status" value="1"/>
</dbReference>
<dbReference type="STRING" id="441959.B8MRN4"/>
<dbReference type="OMA" id="ICHITIR"/>
<dbReference type="PANTHER" id="PTHR33112">
    <property type="entry name" value="DOMAIN PROTEIN, PUTATIVE-RELATED"/>
    <property type="match status" value="1"/>
</dbReference>
<reference evidence="3" key="1">
    <citation type="journal article" date="2015" name="Genome Announc.">
        <title>Genome sequence of the AIDS-associated pathogen Penicillium marneffei (ATCC18224) and its near taxonomic relative Talaromyces stipitatus (ATCC10500).</title>
        <authorList>
            <person name="Nierman W.C."/>
            <person name="Fedorova-Abrams N.D."/>
            <person name="Andrianopoulos A."/>
        </authorList>
    </citation>
    <scope>NUCLEOTIDE SEQUENCE [LARGE SCALE GENOMIC DNA]</scope>
    <source>
        <strain evidence="3">ATCC 10500 / CBS 375.48 / QM 6759 / NRRL 1006</strain>
    </source>
</reference>
<evidence type="ECO:0000313" key="3">
    <source>
        <dbReference type="Proteomes" id="UP000001745"/>
    </source>
</evidence>
<dbReference type="GeneID" id="8109919"/>
<keyword evidence="3" id="KW-1185">Reference proteome</keyword>
<organism evidence="2 3">
    <name type="scientific">Talaromyces stipitatus (strain ATCC 10500 / CBS 375.48 / QM 6759 / NRRL 1006)</name>
    <name type="common">Penicillium stipitatum</name>
    <dbReference type="NCBI Taxonomy" id="441959"/>
    <lineage>
        <taxon>Eukaryota</taxon>
        <taxon>Fungi</taxon>
        <taxon>Dikarya</taxon>
        <taxon>Ascomycota</taxon>
        <taxon>Pezizomycotina</taxon>
        <taxon>Eurotiomycetes</taxon>
        <taxon>Eurotiomycetidae</taxon>
        <taxon>Eurotiales</taxon>
        <taxon>Trichocomaceae</taxon>
        <taxon>Talaromyces</taxon>
        <taxon>Talaromyces sect. Talaromyces</taxon>
    </lineage>
</organism>
<dbReference type="Proteomes" id="UP000001745">
    <property type="component" value="Unassembled WGS sequence"/>
</dbReference>
<name>B8MRN4_TALSN</name>
<evidence type="ECO:0000259" key="1">
    <source>
        <dbReference type="Pfam" id="PF06985"/>
    </source>
</evidence>
<protein>
    <recommendedName>
        <fullName evidence="1">Heterokaryon incompatibility domain-containing protein</fullName>
    </recommendedName>
</protein>
<dbReference type="eggNOG" id="ENOG502SK2K">
    <property type="taxonomic scope" value="Eukaryota"/>
</dbReference>
<dbReference type="HOGENOM" id="CLU_002639_3_2_1"/>
<dbReference type="Pfam" id="PF06985">
    <property type="entry name" value="HET"/>
    <property type="match status" value="1"/>
</dbReference>
<proteinExistence type="predicted"/>
<sequence length="685" mass="78568">MDNNNLCEACKTIPSLRELNNCYYTLHEKFEDFQSCRCHFCRWLYTYLDSKSSFRDDFRKIAKENAAVELFGNMMFPKEGDQLQSLSLDSGSETFLLYLFTRYDNPAAKYIWGRIVDIDPSSDEAVNLTKSWLSDCQNNHPKCGGAPGEDIALPTYLIDLGENESDRSRLIQTGSTQHDRRYIALSYVWGIATQPIMLTRNTKADLMDEIPEAKLPQTHRDAIRIARWLDVRYLWIDALCIIQDDDKESKMKEIGRMHLTFGNAFLTVQAARAASVHDGFLSPRVDTEETPEIPYPSIGTDGSRVFVRTKIYYYSDGPTFSRAWCYEESVLPRRILTYTNELIKFRCMKQTCDDYGRISKSIMKSPHVFQDPSPWYKGTAIPKSVWDPDPTLDLLKVWYSILDLHYTPRLLTKPGDRLVAIGGLTRRFRERMPGAYIAGLWQVDLPWGLLWECRRGKSSGFFGVEIIKASGQTNGYKLSMMRPEGYDKKRAPSWSWAALNGPVSHPSMNFRFYLEGELRGTKRRVLSRIDEVPRPLVSEGSARSGLGEYEGDGALYITAPLLLVDLVYKDEERWNTLYEQTLATYKRNDLMIGDRPLTILQSPRINVESHSWDNLPIGHAQLDLNEDEYKPRKVWCLLILDGRGLVLDAVDEEKNVFVRTGSFHTTKGIWLDSLNDVPPTSLCVI</sequence>
<dbReference type="VEuPathDB" id="FungiDB:TSTA_056880"/>
<dbReference type="RefSeq" id="XP_002487302.1">
    <property type="nucleotide sequence ID" value="XM_002487257.1"/>
</dbReference>
<dbReference type="AlphaFoldDB" id="B8MRN4"/>